<protein>
    <submittedName>
        <fullName evidence="1">Uncharacterized protein</fullName>
    </submittedName>
</protein>
<evidence type="ECO:0000313" key="1">
    <source>
        <dbReference type="EMBL" id="KKK84967.1"/>
    </source>
</evidence>
<name>A0A0F8YU51_9ZZZZ</name>
<dbReference type="AlphaFoldDB" id="A0A0F8YU51"/>
<sequence length="47" mass="5036">MHWLRVSAPGGSVSFNNPEDPIALAKSAIAFLASRSEGVNLENRVEP</sequence>
<proteinExistence type="predicted"/>
<gene>
    <name evidence="1" type="ORF">LCGC14_2778040</name>
</gene>
<dbReference type="EMBL" id="LAZR01051523">
    <property type="protein sequence ID" value="KKK84967.1"/>
    <property type="molecule type" value="Genomic_DNA"/>
</dbReference>
<reference evidence="1" key="1">
    <citation type="journal article" date="2015" name="Nature">
        <title>Complex archaea that bridge the gap between prokaryotes and eukaryotes.</title>
        <authorList>
            <person name="Spang A."/>
            <person name="Saw J.H."/>
            <person name="Jorgensen S.L."/>
            <person name="Zaremba-Niedzwiedzka K."/>
            <person name="Martijn J."/>
            <person name="Lind A.E."/>
            <person name="van Eijk R."/>
            <person name="Schleper C."/>
            <person name="Guy L."/>
            <person name="Ettema T.J."/>
        </authorList>
    </citation>
    <scope>NUCLEOTIDE SEQUENCE</scope>
</reference>
<organism evidence="1">
    <name type="scientific">marine sediment metagenome</name>
    <dbReference type="NCBI Taxonomy" id="412755"/>
    <lineage>
        <taxon>unclassified sequences</taxon>
        <taxon>metagenomes</taxon>
        <taxon>ecological metagenomes</taxon>
    </lineage>
</organism>
<comment type="caution">
    <text evidence="1">The sequence shown here is derived from an EMBL/GenBank/DDBJ whole genome shotgun (WGS) entry which is preliminary data.</text>
</comment>
<accession>A0A0F8YU51</accession>